<accession>A0A9X3AJ01</accession>
<evidence type="ECO:0000313" key="1">
    <source>
        <dbReference type="EMBL" id="MCS7483256.1"/>
    </source>
</evidence>
<dbReference type="EMBL" id="JANYMP010000030">
    <property type="protein sequence ID" value="MCS7483256.1"/>
    <property type="molecule type" value="Genomic_DNA"/>
</dbReference>
<dbReference type="Proteomes" id="UP001141259">
    <property type="component" value="Unassembled WGS sequence"/>
</dbReference>
<organism evidence="1 2">
    <name type="scientific">Umezawaea endophytica</name>
    <dbReference type="NCBI Taxonomy" id="1654476"/>
    <lineage>
        <taxon>Bacteria</taxon>
        <taxon>Bacillati</taxon>
        <taxon>Actinomycetota</taxon>
        <taxon>Actinomycetes</taxon>
        <taxon>Pseudonocardiales</taxon>
        <taxon>Pseudonocardiaceae</taxon>
        <taxon>Umezawaea</taxon>
    </lineage>
</organism>
<comment type="caution">
    <text evidence="1">The sequence shown here is derived from an EMBL/GenBank/DDBJ whole genome shotgun (WGS) entry which is preliminary data.</text>
</comment>
<evidence type="ECO:0000313" key="2">
    <source>
        <dbReference type="Proteomes" id="UP001141259"/>
    </source>
</evidence>
<dbReference type="RefSeq" id="WP_259628714.1">
    <property type="nucleotide sequence ID" value="NZ_JANYMP010000030.1"/>
</dbReference>
<keyword evidence="2" id="KW-1185">Reference proteome</keyword>
<sequence length="78" mass="8377">MIHEDRELLAELKNVTTHVTDFVIAILGAAPVDPQSQRELAEHLLTTGQLLLDHTDAGHVINGYVNGCVSPGPGTLPR</sequence>
<name>A0A9X3AJ01_9PSEU</name>
<protein>
    <submittedName>
        <fullName evidence="1">Uncharacterized protein</fullName>
    </submittedName>
</protein>
<gene>
    <name evidence="1" type="ORF">NZH93_40970</name>
</gene>
<proteinExistence type="predicted"/>
<reference evidence="1" key="1">
    <citation type="submission" date="2022-08" db="EMBL/GenBank/DDBJ databases">
        <authorList>
            <person name="Tistechok S."/>
            <person name="Samborskyy M."/>
            <person name="Roman I."/>
        </authorList>
    </citation>
    <scope>NUCLEOTIDE SEQUENCE</scope>
    <source>
        <strain evidence="1">DSM 103496</strain>
    </source>
</reference>
<dbReference type="AlphaFoldDB" id="A0A9X3AJ01"/>